<sequence>MHFMPIFISHRHFLDYLLDVLISCFYCPVHLRPIWGRCAMFDFEFFTHFNHHLVICKDPIFITRKFSIYFNSVVHTFHISL</sequence>
<evidence type="ECO:0000313" key="1">
    <source>
        <dbReference type="EMBL" id="KAE9603034.1"/>
    </source>
</evidence>
<gene>
    <name evidence="1" type="ORF">Lalb_Chr12g0205981</name>
</gene>
<protein>
    <submittedName>
        <fullName evidence="1">Uncharacterized protein</fullName>
    </submittedName>
</protein>
<comment type="caution">
    <text evidence="1">The sequence shown here is derived from an EMBL/GenBank/DDBJ whole genome shotgun (WGS) entry which is preliminary data.</text>
</comment>
<reference evidence="2" key="1">
    <citation type="journal article" date="2020" name="Nat. Commun.">
        <title>Genome sequence of the cluster root forming white lupin.</title>
        <authorList>
            <person name="Hufnagel B."/>
            <person name="Marques A."/>
            <person name="Soriano A."/>
            <person name="Marques L."/>
            <person name="Divol F."/>
            <person name="Doumas P."/>
            <person name="Sallet E."/>
            <person name="Mancinotti D."/>
            <person name="Carrere S."/>
            <person name="Marande W."/>
            <person name="Arribat S."/>
            <person name="Keller J."/>
            <person name="Huneau C."/>
            <person name="Blein T."/>
            <person name="Aime D."/>
            <person name="Laguerre M."/>
            <person name="Taylor J."/>
            <person name="Schubert V."/>
            <person name="Nelson M."/>
            <person name="Geu-Flores F."/>
            <person name="Crespi M."/>
            <person name="Gallardo-Guerrero K."/>
            <person name="Delaux P.-M."/>
            <person name="Salse J."/>
            <person name="Berges H."/>
            <person name="Guyot R."/>
            <person name="Gouzy J."/>
            <person name="Peret B."/>
        </authorList>
    </citation>
    <scope>NUCLEOTIDE SEQUENCE [LARGE SCALE GENOMIC DNA]</scope>
    <source>
        <strain evidence="2">cv. Amiga</strain>
    </source>
</reference>
<dbReference type="AlphaFoldDB" id="A0A6A4PP59"/>
<name>A0A6A4PP59_LUPAL</name>
<dbReference type="EMBL" id="WOCE01000012">
    <property type="protein sequence ID" value="KAE9603034.1"/>
    <property type="molecule type" value="Genomic_DNA"/>
</dbReference>
<organism evidence="1 2">
    <name type="scientific">Lupinus albus</name>
    <name type="common">White lupine</name>
    <name type="synonym">Lupinus termis</name>
    <dbReference type="NCBI Taxonomy" id="3870"/>
    <lineage>
        <taxon>Eukaryota</taxon>
        <taxon>Viridiplantae</taxon>
        <taxon>Streptophyta</taxon>
        <taxon>Embryophyta</taxon>
        <taxon>Tracheophyta</taxon>
        <taxon>Spermatophyta</taxon>
        <taxon>Magnoliopsida</taxon>
        <taxon>eudicotyledons</taxon>
        <taxon>Gunneridae</taxon>
        <taxon>Pentapetalae</taxon>
        <taxon>rosids</taxon>
        <taxon>fabids</taxon>
        <taxon>Fabales</taxon>
        <taxon>Fabaceae</taxon>
        <taxon>Papilionoideae</taxon>
        <taxon>50 kb inversion clade</taxon>
        <taxon>genistoids sensu lato</taxon>
        <taxon>core genistoids</taxon>
        <taxon>Genisteae</taxon>
        <taxon>Lupinus</taxon>
    </lineage>
</organism>
<evidence type="ECO:0000313" key="2">
    <source>
        <dbReference type="Proteomes" id="UP000447434"/>
    </source>
</evidence>
<keyword evidence="2" id="KW-1185">Reference proteome</keyword>
<proteinExistence type="predicted"/>
<dbReference type="Proteomes" id="UP000447434">
    <property type="component" value="Chromosome 12"/>
</dbReference>
<accession>A0A6A4PP59</accession>